<accession>A0A8S5LF94</accession>
<proteinExistence type="predicted"/>
<name>A0A8S5LF94_9CAUD</name>
<dbReference type="EMBL" id="BK014704">
    <property type="protein sequence ID" value="DAD68531.1"/>
    <property type="molecule type" value="Genomic_DNA"/>
</dbReference>
<evidence type="ECO:0000313" key="1">
    <source>
        <dbReference type="EMBL" id="DAD68531.1"/>
    </source>
</evidence>
<organism evidence="1">
    <name type="scientific">Siphoviridae sp. ct3CA7</name>
    <dbReference type="NCBI Taxonomy" id="2823561"/>
    <lineage>
        <taxon>Viruses</taxon>
        <taxon>Duplodnaviria</taxon>
        <taxon>Heunggongvirae</taxon>
        <taxon>Uroviricota</taxon>
        <taxon>Caudoviricetes</taxon>
    </lineage>
</organism>
<protein>
    <submittedName>
        <fullName evidence="1">Tail protein</fullName>
    </submittedName>
</protein>
<sequence length="254" mass="27462">MDIVYESPFGDAWPLAAGHRGVFIKENSLDDLCGDSEDVSTSPTGAPGQQFDGLNVKAMTGTLGCWVQEWEGDSLDEVSANFRSSWSRTQPGTLRAVSHTLGGVFTQVRLAKSMPPLPIDLREVDGYDLQFSVIADSGVWWMNPLTGTGTVTVTNPGDVPVYPRIRWKGAGGKVTLPSGASFTLPAAQESRIVSLDNADSCAVVDEKGVLDRALWRQLHPTVMPEGIPVGQSRTYTLPDGAELLWNIGVFDPWK</sequence>
<reference evidence="1" key="1">
    <citation type="journal article" date="2021" name="Proc. Natl. Acad. Sci. U.S.A.">
        <title>A Catalog of Tens of Thousands of Viruses from Human Metagenomes Reveals Hidden Associations with Chronic Diseases.</title>
        <authorList>
            <person name="Tisza M.J."/>
            <person name="Buck C.B."/>
        </authorList>
    </citation>
    <scope>NUCLEOTIDE SEQUENCE</scope>
    <source>
        <strain evidence="1">Ct3CA7</strain>
    </source>
</reference>